<dbReference type="Proteomes" id="UP001254832">
    <property type="component" value="Unassembled WGS sequence"/>
</dbReference>
<name>A0AAP5LP71_PAEAM</name>
<feature type="region of interest" description="Disordered" evidence="1">
    <location>
        <begin position="58"/>
        <end position="105"/>
    </location>
</feature>
<evidence type="ECO:0000313" key="3">
    <source>
        <dbReference type="Proteomes" id="UP001254832"/>
    </source>
</evidence>
<evidence type="ECO:0000313" key="2">
    <source>
        <dbReference type="EMBL" id="MDR6726517.1"/>
    </source>
</evidence>
<dbReference type="AlphaFoldDB" id="A0AAP5LP71"/>
<gene>
    <name evidence="2" type="ORF">J2W91_005038</name>
</gene>
<comment type="caution">
    <text evidence="2">The sequence shown here is derived from an EMBL/GenBank/DDBJ whole genome shotgun (WGS) entry which is preliminary data.</text>
</comment>
<feature type="compositionally biased region" description="Low complexity" evidence="1">
    <location>
        <begin position="63"/>
        <end position="77"/>
    </location>
</feature>
<dbReference type="EMBL" id="JAVDTR010000018">
    <property type="protein sequence ID" value="MDR6726517.1"/>
    <property type="molecule type" value="Genomic_DNA"/>
</dbReference>
<reference evidence="2" key="1">
    <citation type="submission" date="2023-07" db="EMBL/GenBank/DDBJ databases">
        <title>Sorghum-associated microbial communities from plants grown in Nebraska, USA.</title>
        <authorList>
            <person name="Schachtman D."/>
        </authorList>
    </citation>
    <scope>NUCLEOTIDE SEQUENCE</scope>
    <source>
        <strain evidence="2">BE80</strain>
    </source>
</reference>
<organism evidence="2 3">
    <name type="scientific">Paenibacillus amylolyticus</name>
    <dbReference type="NCBI Taxonomy" id="1451"/>
    <lineage>
        <taxon>Bacteria</taxon>
        <taxon>Bacillati</taxon>
        <taxon>Bacillota</taxon>
        <taxon>Bacilli</taxon>
        <taxon>Bacillales</taxon>
        <taxon>Paenibacillaceae</taxon>
        <taxon>Paenibacillus</taxon>
    </lineage>
</organism>
<sequence>MKPYMKVSLAALAIGVGVWVGSVYSNTAIGAGTSQPGTADDPVVTKSYVDQQIQQALGGKIPTGGNTSSGDNSNAGSGNTGVAGTGSTTPSTGSTGGDTTLPPLVSGASESLEIVMVEPGQQLIGATGAEFIVRSGKAVIVSEGTNGVADLTDGVDLTNGQEAPTNHLLSFPKDGRGIAVLDGNKYSLTVMVRGGYTLK</sequence>
<dbReference type="RefSeq" id="WP_310144956.1">
    <property type="nucleotide sequence ID" value="NZ_JAVDTR010000018.1"/>
</dbReference>
<proteinExistence type="predicted"/>
<feature type="compositionally biased region" description="Low complexity" evidence="1">
    <location>
        <begin position="85"/>
        <end position="100"/>
    </location>
</feature>
<evidence type="ECO:0000256" key="1">
    <source>
        <dbReference type="SAM" id="MobiDB-lite"/>
    </source>
</evidence>
<accession>A0AAP5LP71</accession>
<protein>
    <submittedName>
        <fullName evidence="2">Uncharacterized protein</fullName>
    </submittedName>
</protein>